<name>A0ABD0YEG7_9HEMI</name>
<keyword evidence="2" id="KW-1185">Reference proteome</keyword>
<proteinExistence type="predicted"/>
<comment type="caution">
    <text evidence="1">The sequence shown here is derived from an EMBL/GenBank/DDBJ whole genome shotgun (WGS) entry which is preliminary data.</text>
</comment>
<organism evidence="1 2">
    <name type="scientific">Ranatra chinensis</name>
    <dbReference type="NCBI Taxonomy" id="642074"/>
    <lineage>
        <taxon>Eukaryota</taxon>
        <taxon>Metazoa</taxon>
        <taxon>Ecdysozoa</taxon>
        <taxon>Arthropoda</taxon>
        <taxon>Hexapoda</taxon>
        <taxon>Insecta</taxon>
        <taxon>Pterygota</taxon>
        <taxon>Neoptera</taxon>
        <taxon>Paraneoptera</taxon>
        <taxon>Hemiptera</taxon>
        <taxon>Heteroptera</taxon>
        <taxon>Panheteroptera</taxon>
        <taxon>Nepomorpha</taxon>
        <taxon>Nepidae</taxon>
        <taxon>Ranatrinae</taxon>
        <taxon>Ranatra</taxon>
    </lineage>
</organism>
<gene>
    <name evidence="1" type="ORF">AAG570_012629</name>
</gene>
<dbReference type="AlphaFoldDB" id="A0ABD0YEG7"/>
<dbReference type="EMBL" id="JBFDAA010000008">
    <property type="protein sequence ID" value="KAL1129685.1"/>
    <property type="molecule type" value="Genomic_DNA"/>
</dbReference>
<evidence type="ECO:0000313" key="1">
    <source>
        <dbReference type="EMBL" id="KAL1129685.1"/>
    </source>
</evidence>
<protein>
    <submittedName>
        <fullName evidence="1">Uncharacterized protein</fullName>
    </submittedName>
</protein>
<reference evidence="1 2" key="1">
    <citation type="submission" date="2024-07" db="EMBL/GenBank/DDBJ databases">
        <title>Chromosome-level genome assembly of the water stick insect Ranatra chinensis (Heteroptera: Nepidae).</title>
        <authorList>
            <person name="Liu X."/>
        </authorList>
    </citation>
    <scope>NUCLEOTIDE SEQUENCE [LARGE SCALE GENOMIC DNA]</scope>
    <source>
        <strain evidence="1">Cailab_2021Rc</strain>
        <tissue evidence="1">Muscle</tissue>
    </source>
</reference>
<sequence length="117" mass="13761">MTQPRDCWSDVLKKELKKRHIEAAENKWWSYLLDPGCRLPKNLPRNEVVDCFRLLTGHNYLQAHLHHIGVSVSPTYTLVRWVNIWTSAKHLQINDYHKGMNQSLKNKANFIGLQDIK</sequence>
<accession>A0ABD0YEG7</accession>
<evidence type="ECO:0000313" key="2">
    <source>
        <dbReference type="Proteomes" id="UP001558652"/>
    </source>
</evidence>
<dbReference type="Proteomes" id="UP001558652">
    <property type="component" value="Unassembled WGS sequence"/>
</dbReference>